<dbReference type="WBParaSite" id="TCONS_00003425.p1">
    <property type="protein sequence ID" value="TCONS_00003425.p1"/>
    <property type="gene ID" value="XLOC_003167"/>
</dbReference>
<protein>
    <submittedName>
        <fullName evidence="2">DUF2059 domain-containing protein</fullName>
    </submittedName>
    <submittedName>
        <fullName evidence="3">SXP/RAL-2 family protein Ani s 5-like cation-binding domain-containing protein</fullName>
    </submittedName>
</protein>
<reference evidence="2" key="1">
    <citation type="submission" date="2015-08" db="UniProtKB">
        <authorList>
            <consortium name="WormBaseParasite"/>
        </authorList>
    </citation>
    <scope>IDENTIFICATION</scope>
</reference>
<dbReference type="AlphaFoldDB" id="A0A0K0DU16"/>
<organism evidence="2">
    <name type="scientific">Strongyloides stercoralis</name>
    <name type="common">Threadworm</name>
    <dbReference type="NCBI Taxonomy" id="6248"/>
    <lineage>
        <taxon>Eukaryota</taxon>
        <taxon>Metazoa</taxon>
        <taxon>Ecdysozoa</taxon>
        <taxon>Nematoda</taxon>
        <taxon>Chromadorea</taxon>
        <taxon>Rhabditida</taxon>
        <taxon>Tylenchina</taxon>
        <taxon>Panagrolaimomorpha</taxon>
        <taxon>Strongyloidoidea</taxon>
        <taxon>Strongyloididae</taxon>
        <taxon>Strongyloides</taxon>
    </lineage>
</organism>
<name>A0A0K0DU16_STRER</name>
<evidence type="ECO:0000313" key="3">
    <source>
        <dbReference type="WBParaSite" id="TCONS_00003425.p1"/>
    </source>
</evidence>
<dbReference type="WBParaSite" id="SSTP_0000073200.1">
    <property type="protein sequence ID" value="SSTP_0000073200.1"/>
    <property type="gene ID" value="SSTP_0000073200"/>
</dbReference>
<keyword evidence="1" id="KW-1185">Reference proteome</keyword>
<evidence type="ECO:0000313" key="1">
    <source>
        <dbReference type="Proteomes" id="UP000035681"/>
    </source>
</evidence>
<sequence>MEMRVILRCQSAMDGAKNVMNMVPESYMNDLSNITNGISSEDVNEAVNSIYPIVANVISQKGKLNYQAIASKWISVNPKLSDKIIMIMEFIANKTKSLPQVDQDFLAKWSQYNQDVLDKLSKGEINEEELNDIYKKSLEDLIAIPENDRKEFDTVVPGLGTLLVDSEFVDKINAAISNITEESMREINKYIFSKIINLTITTPTPSPLN</sequence>
<evidence type="ECO:0000313" key="2">
    <source>
        <dbReference type="WBParaSite" id="SSTP_0000073200.1"/>
    </source>
</evidence>
<proteinExistence type="predicted"/>
<accession>A0A0K0DU16</accession>
<dbReference type="Proteomes" id="UP000035681">
    <property type="component" value="Unplaced"/>
</dbReference>